<dbReference type="PROSITE" id="PS51257">
    <property type="entry name" value="PROKAR_LIPOPROTEIN"/>
    <property type="match status" value="1"/>
</dbReference>
<reference evidence="2" key="1">
    <citation type="submission" date="2018-05" db="EMBL/GenBank/DDBJ databases">
        <authorList>
            <person name="Lanie J.A."/>
            <person name="Ng W.-L."/>
            <person name="Kazmierczak K.M."/>
            <person name="Andrzejewski T.M."/>
            <person name="Davidsen T.M."/>
            <person name="Wayne K.J."/>
            <person name="Tettelin H."/>
            <person name="Glass J.I."/>
            <person name="Rusch D."/>
            <person name="Podicherti R."/>
            <person name="Tsui H.-C.T."/>
            <person name="Winkler M.E."/>
        </authorList>
    </citation>
    <scope>NUCLEOTIDE SEQUENCE</scope>
</reference>
<dbReference type="AlphaFoldDB" id="A0A382BXD0"/>
<protein>
    <submittedName>
        <fullName evidence="2">Uncharacterized protein</fullName>
    </submittedName>
</protein>
<accession>A0A382BXD0</accession>
<organism evidence="2">
    <name type="scientific">marine metagenome</name>
    <dbReference type="NCBI Taxonomy" id="408172"/>
    <lineage>
        <taxon>unclassified sequences</taxon>
        <taxon>metagenomes</taxon>
        <taxon>ecological metagenomes</taxon>
    </lineage>
</organism>
<evidence type="ECO:0000313" key="2">
    <source>
        <dbReference type="EMBL" id="SVB18161.1"/>
    </source>
</evidence>
<name>A0A382BXD0_9ZZZZ</name>
<proteinExistence type="predicted"/>
<dbReference type="EMBL" id="UINC01031699">
    <property type="protein sequence ID" value="SVB18161.1"/>
    <property type="molecule type" value="Genomic_DNA"/>
</dbReference>
<feature type="region of interest" description="Disordered" evidence="1">
    <location>
        <begin position="38"/>
        <end position="59"/>
    </location>
</feature>
<evidence type="ECO:0000256" key="1">
    <source>
        <dbReference type="SAM" id="MobiDB-lite"/>
    </source>
</evidence>
<sequence length="439" mass="47549">MITDPKTILPGATAVRCWPALIISGMFLTACGSSGSDGGSAATSSPASPTTTPATAPAATPVTNLGTAVAVVADAGPPPFVFNERCMPYEIDPDFMRASGVDPDKIISAFVDGGDYDGGSGNARPGDIRGSVSPWTEDVDADGNPVPCDEFHTARKRTRYEACHFYDGTPCYFMTTGQLDQNAFTDDAAGRRAFEVAEHFVFYEFVQQYANINSPFGDSNNYSPSSPGNGPYIPITIFTDPYCCGFATGTQTKIMDAKGSYWEDDPLGLWVQGLVHFTQKAVDCRTDFVDKDCIFMHEMVASNGMSSQQIGFPLVYTGDELFDLADRDMVSIRYRMGGDGIAGDPESARYILCPLHEDPTSDSLEPGMDNVQGFPMHIEWQPPSQFETYPDGPRGHRIEVDLTQQFFGPTPPLGAGPFAEGDLVRHFHCLQQTGDWCPS</sequence>
<gene>
    <name evidence="2" type="ORF">METZ01_LOCUS171015</name>
</gene>